<keyword evidence="4" id="KW-0249">Electron transport</keyword>
<evidence type="ECO:0000313" key="8">
    <source>
        <dbReference type="EMBL" id="MEF3115073.1"/>
    </source>
</evidence>
<keyword evidence="6" id="KW-0411">Iron-sulfur</keyword>
<evidence type="ECO:0000256" key="1">
    <source>
        <dbReference type="ARBA" id="ARBA00001927"/>
    </source>
</evidence>
<gene>
    <name evidence="8" type="ORF">RB636_18045</name>
</gene>
<dbReference type="InterPro" id="IPR051269">
    <property type="entry name" value="Fe-S_cluster_ET"/>
</dbReference>
<evidence type="ECO:0000256" key="5">
    <source>
        <dbReference type="ARBA" id="ARBA00023004"/>
    </source>
</evidence>
<evidence type="ECO:0000256" key="6">
    <source>
        <dbReference type="ARBA" id="ARBA00023014"/>
    </source>
</evidence>
<dbReference type="Proteomes" id="UP001348265">
    <property type="component" value="Unassembled WGS sequence"/>
</dbReference>
<dbReference type="Gene3D" id="3.30.70.20">
    <property type="match status" value="1"/>
</dbReference>
<dbReference type="EMBL" id="JAVFKM010000008">
    <property type="protein sequence ID" value="MEF3115073.1"/>
    <property type="molecule type" value="Genomic_DNA"/>
</dbReference>
<accession>A0ABU7WWM4</accession>
<proteinExistence type="predicted"/>
<organism evidence="8 9">
    <name type="scientific">Streptomyces chrestomyceticus</name>
    <dbReference type="NCBI Taxonomy" id="68185"/>
    <lineage>
        <taxon>Bacteria</taxon>
        <taxon>Bacillati</taxon>
        <taxon>Actinomycetota</taxon>
        <taxon>Actinomycetes</taxon>
        <taxon>Kitasatosporales</taxon>
        <taxon>Streptomycetaceae</taxon>
        <taxon>Streptomyces</taxon>
    </lineage>
</organism>
<protein>
    <submittedName>
        <fullName evidence="8">Ferredoxin</fullName>
    </submittedName>
</protein>
<dbReference type="PANTHER" id="PTHR36923:SF3">
    <property type="entry name" value="FERREDOXIN"/>
    <property type="match status" value="1"/>
</dbReference>
<keyword evidence="3" id="KW-0479">Metal-binding</keyword>
<name>A0ABU7WWM4_9ACTN</name>
<keyword evidence="5" id="KW-0408">Iron</keyword>
<dbReference type="SUPFAM" id="SSF54862">
    <property type="entry name" value="4Fe-4S ferredoxins"/>
    <property type="match status" value="1"/>
</dbReference>
<comment type="cofactor">
    <cofactor evidence="1">
        <name>[3Fe-4S] cluster</name>
        <dbReference type="ChEBI" id="CHEBI:21137"/>
    </cofactor>
</comment>
<comment type="caution">
    <text evidence="8">The sequence shown here is derived from an EMBL/GenBank/DDBJ whole genome shotgun (WGS) entry which is preliminary data.</text>
</comment>
<evidence type="ECO:0000256" key="4">
    <source>
        <dbReference type="ARBA" id="ARBA00022982"/>
    </source>
</evidence>
<keyword evidence="9" id="KW-1185">Reference proteome</keyword>
<dbReference type="RefSeq" id="WP_050510183.1">
    <property type="nucleotide sequence ID" value="NZ_JAEAGG010000008.1"/>
</dbReference>
<reference evidence="8 9" key="1">
    <citation type="submission" date="2023-08" db="EMBL/GenBank/DDBJ databases">
        <authorList>
            <person name="Sharma P."/>
            <person name="Verma V."/>
            <person name="Mohan M.K."/>
            <person name="Dubey A.K."/>
        </authorList>
    </citation>
    <scope>NUCLEOTIDE SEQUENCE [LARGE SCALE GENOMIC DNA]</scope>
    <source>
        <strain evidence="8 9">ADP4</strain>
    </source>
</reference>
<evidence type="ECO:0000256" key="3">
    <source>
        <dbReference type="ARBA" id="ARBA00022723"/>
    </source>
</evidence>
<sequence length="80" mass="8652">MPGTGTPDDSEARLTVVADNETCVTSNLCVNRLPEVFGQDEDGCVVVLDPHPSAELARELLRARRSCPTRSIRVEGLAED</sequence>
<evidence type="ECO:0000256" key="2">
    <source>
        <dbReference type="ARBA" id="ARBA00022448"/>
    </source>
</evidence>
<keyword evidence="7" id="KW-0003">3Fe-4S</keyword>
<evidence type="ECO:0000256" key="7">
    <source>
        <dbReference type="ARBA" id="ARBA00023291"/>
    </source>
</evidence>
<dbReference type="PANTHER" id="PTHR36923">
    <property type="entry name" value="FERREDOXIN"/>
    <property type="match status" value="1"/>
</dbReference>
<dbReference type="Pfam" id="PF13370">
    <property type="entry name" value="Fer4_13"/>
    <property type="match status" value="1"/>
</dbReference>
<evidence type="ECO:0000313" key="9">
    <source>
        <dbReference type="Proteomes" id="UP001348265"/>
    </source>
</evidence>
<keyword evidence="2" id="KW-0813">Transport</keyword>